<accession>A0ABR4HGD5</accession>
<evidence type="ECO:0000313" key="1">
    <source>
        <dbReference type="EMBL" id="KAL2814466.1"/>
    </source>
</evidence>
<dbReference type="Proteomes" id="UP001610334">
    <property type="component" value="Unassembled WGS sequence"/>
</dbReference>
<dbReference type="EMBL" id="JBFXLT010000033">
    <property type="protein sequence ID" value="KAL2814466.1"/>
    <property type="molecule type" value="Genomic_DNA"/>
</dbReference>
<comment type="caution">
    <text evidence="1">The sequence shown here is derived from an EMBL/GenBank/DDBJ whole genome shotgun (WGS) entry which is preliminary data.</text>
</comment>
<name>A0ABR4HGD5_9EURO</name>
<proteinExistence type="predicted"/>
<gene>
    <name evidence="1" type="ORF">BJX63DRAFT_392317</name>
</gene>
<sequence>MALRIGILKRNGIGSEITRATQCVLKATGISSQLRTPLWLMRLCRTLATLPRQTVQR</sequence>
<reference evidence="1 2" key="1">
    <citation type="submission" date="2024-07" db="EMBL/GenBank/DDBJ databases">
        <title>Section-level genome sequencing and comparative genomics of Aspergillus sections Usti and Cavernicolus.</title>
        <authorList>
            <consortium name="Lawrence Berkeley National Laboratory"/>
            <person name="Nybo J.L."/>
            <person name="Vesth T.C."/>
            <person name="Theobald S."/>
            <person name="Frisvad J.C."/>
            <person name="Larsen T.O."/>
            <person name="Kjaerboelling I."/>
            <person name="Rothschild-Mancinelli K."/>
            <person name="Lyhne E.K."/>
            <person name="Kogle M.E."/>
            <person name="Barry K."/>
            <person name="Clum A."/>
            <person name="Na H."/>
            <person name="Ledsgaard L."/>
            <person name="Lin J."/>
            <person name="Lipzen A."/>
            <person name="Kuo A."/>
            <person name="Riley R."/>
            <person name="Mondo S."/>
            <person name="Labutti K."/>
            <person name="Haridas S."/>
            <person name="Pangalinan J."/>
            <person name="Salamov A.A."/>
            <person name="Simmons B.A."/>
            <person name="Magnuson J.K."/>
            <person name="Chen J."/>
            <person name="Drula E."/>
            <person name="Henrissat B."/>
            <person name="Wiebenga A."/>
            <person name="Lubbers R.J."/>
            <person name="Gomes A.C."/>
            <person name="Makela M.R."/>
            <person name="Stajich J."/>
            <person name="Grigoriev I.V."/>
            <person name="Mortensen U.H."/>
            <person name="De Vries R.P."/>
            <person name="Baker S.E."/>
            <person name="Andersen M.R."/>
        </authorList>
    </citation>
    <scope>NUCLEOTIDE SEQUENCE [LARGE SCALE GENOMIC DNA]</scope>
    <source>
        <strain evidence="1 2">CBS 588.65</strain>
    </source>
</reference>
<keyword evidence="2" id="KW-1185">Reference proteome</keyword>
<evidence type="ECO:0000313" key="2">
    <source>
        <dbReference type="Proteomes" id="UP001610334"/>
    </source>
</evidence>
<organism evidence="1 2">
    <name type="scientific">Aspergillus granulosus</name>
    <dbReference type="NCBI Taxonomy" id="176169"/>
    <lineage>
        <taxon>Eukaryota</taxon>
        <taxon>Fungi</taxon>
        <taxon>Dikarya</taxon>
        <taxon>Ascomycota</taxon>
        <taxon>Pezizomycotina</taxon>
        <taxon>Eurotiomycetes</taxon>
        <taxon>Eurotiomycetidae</taxon>
        <taxon>Eurotiales</taxon>
        <taxon>Aspergillaceae</taxon>
        <taxon>Aspergillus</taxon>
        <taxon>Aspergillus subgen. Nidulantes</taxon>
    </lineage>
</organism>
<protein>
    <submittedName>
        <fullName evidence="1">Uncharacterized protein</fullName>
    </submittedName>
</protein>